<reference evidence="1" key="1">
    <citation type="journal article" date="2018" name="Genome Biol. Evol.">
        <title>Genomics and development of Lentinus tigrinus, a white-rot wood-decaying mushroom with dimorphic fruiting bodies.</title>
        <authorList>
            <person name="Wu B."/>
            <person name="Xu Z."/>
            <person name="Knudson A."/>
            <person name="Carlson A."/>
            <person name="Chen N."/>
            <person name="Kovaka S."/>
            <person name="LaButti K."/>
            <person name="Lipzen A."/>
            <person name="Pennachio C."/>
            <person name="Riley R."/>
            <person name="Schakwitz W."/>
            <person name="Umezawa K."/>
            <person name="Ohm R.A."/>
            <person name="Grigoriev I.V."/>
            <person name="Nagy L.G."/>
            <person name="Gibbons J."/>
            <person name="Hibbett D."/>
        </authorList>
    </citation>
    <scope>NUCLEOTIDE SEQUENCE [LARGE SCALE GENOMIC DNA]</scope>
    <source>
        <strain evidence="1">ALCF2SS1-6</strain>
    </source>
</reference>
<organism evidence="1 2">
    <name type="scientific">Lentinus tigrinus ALCF2SS1-6</name>
    <dbReference type="NCBI Taxonomy" id="1328759"/>
    <lineage>
        <taxon>Eukaryota</taxon>
        <taxon>Fungi</taxon>
        <taxon>Dikarya</taxon>
        <taxon>Basidiomycota</taxon>
        <taxon>Agaricomycotina</taxon>
        <taxon>Agaricomycetes</taxon>
        <taxon>Polyporales</taxon>
        <taxon>Polyporaceae</taxon>
        <taxon>Lentinus</taxon>
    </lineage>
</organism>
<protein>
    <submittedName>
        <fullName evidence="1">Uncharacterized protein</fullName>
    </submittedName>
</protein>
<proteinExistence type="predicted"/>
<dbReference type="EMBL" id="ML122250">
    <property type="protein sequence ID" value="RPD66918.1"/>
    <property type="molecule type" value="Genomic_DNA"/>
</dbReference>
<sequence length="170" mass="18454">MSGGTVSSKAVVARADSIARSHQPAGVAYQPCVNMFARIFTVTVGREPRGGRVTVRTRAYACTVSGASPLSPRFACLRSATTPACTLIRTRRRHATDHLYNRRSRRAYFRSRGGEGGTAKTNRPWGTRFASSCHEYFACDSELSMSGAFVSRPATASLRSAKVNGPMQFL</sequence>
<keyword evidence="2" id="KW-1185">Reference proteome</keyword>
<gene>
    <name evidence="1" type="ORF">L227DRAFT_8645</name>
</gene>
<accession>A0A5C2SU32</accession>
<dbReference type="Proteomes" id="UP000313359">
    <property type="component" value="Unassembled WGS sequence"/>
</dbReference>
<dbReference type="AlphaFoldDB" id="A0A5C2SU32"/>
<evidence type="ECO:0000313" key="1">
    <source>
        <dbReference type="EMBL" id="RPD66918.1"/>
    </source>
</evidence>
<evidence type="ECO:0000313" key="2">
    <source>
        <dbReference type="Proteomes" id="UP000313359"/>
    </source>
</evidence>
<name>A0A5C2SU32_9APHY</name>